<protein>
    <submittedName>
        <fullName evidence="5">IucA/IucC family protein</fullName>
    </submittedName>
</protein>
<dbReference type="RefSeq" id="WP_386196153.1">
    <property type="nucleotide sequence ID" value="NZ_JBHSBC010000049.1"/>
</dbReference>
<gene>
    <name evidence="5" type="ORF">ACFOYY_38340</name>
</gene>
<evidence type="ECO:0000313" key="5">
    <source>
        <dbReference type="EMBL" id="MFC3986041.1"/>
    </source>
</evidence>
<feature type="region of interest" description="Disordered" evidence="3">
    <location>
        <begin position="329"/>
        <end position="349"/>
    </location>
</feature>
<dbReference type="EMBL" id="JBHSBC010000049">
    <property type="protein sequence ID" value="MFC3986041.1"/>
    <property type="molecule type" value="Genomic_DNA"/>
</dbReference>
<dbReference type="InterPro" id="IPR007310">
    <property type="entry name" value="Aerobactin_biosyn_IucA/IucC_N"/>
</dbReference>
<dbReference type="PANTHER" id="PTHR34384:SF5">
    <property type="entry name" value="L-2,3-DIAMINOPROPANOATE--CITRATE LIGASE"/>
    <property type="match status" value="1"/>
</dbReference>
<proteinExistence type="inferred from homology"/>
<evidence type="ECO:0000313" key="6">
    <source>
        <dbReference type="Proteomes" id="UP001595698"/>
    </source>
</evidence>
<evidence type="ECO:0000259" key="4">
    <source>
        <dbReference type="Pfam" id="PF04183"/>
    </source>
</evidence>
<evidence type="ECO:0000256" key="3">
    <source>
        <dbReference type="SAM" id="MobiDB-lite"/>
    </source>
</evidence>
<dbReference type="Pfam" id="PF04183">
    <property type="entry name" value="IucA_IucC"/>
    <property type="match status" value="1"/>
</dbReference>
<keyword evidence="6" id="KW-1185">Reference proteome</keyword>
<sequence length="399" mass="42658">MGDRVTARERYLAARVLDALLREDYGGLAGRITGNRGGVTLALAGGRGVRLVPGSLFQDFVVAPEETLGLREVLLTLGEVAPPEDGPGIEAFAQECEQALRALELHAAHRERVLGLLAAAGPGERLDAVRYETLAAFVDHPVYPTARCRNGLSDDELTAYAPEFAPSFELRWAAVPRERARGAAMPYAPGFAEVGLPSSLARTHVLFPVHPLTVPVVEEIPWAVVGARPCLEVRPTLSTRTVALDAGTHVKLPLPTSTLGLRNRRSIKPGTLADGARAELLLRRLPHPGVLLADEQTYGHADHEYLGWLLRRLPPGEIVPVAALPAPTPGARPSWRSWPDGGTAGTSRRCSAPTSGCCSASRCGSSSGTAPPWRPTSRTWPWCWGTVRPGCSSRTTTGC</sequence>
<comment type="caution">
    <text evidence="5">The sequence shown here is derived from an EMBL/GenBank/DDBJ whole genome shotgun (WGS) entry which is preliminary data.</text>
</comment>
<comment type="similarity">
    <text evidence="2">Belongs to the IucA/IucC family.</text>
</comment>
<dbReference type="PANTHER" id="PTHR34384">
    <property type="entry name" value="L-2,3-DIAMINOPROPANOATE--CITRATE LIGASE"/>
    <property type="match status" value="1"/>
</dbReference>
<dbReference type="InterPro" id="IPR037455">
    <property type="entry name" value="LucA/IucC-like"/>
</dbReference>
<reference evidence="6" key="1">
    <citation type="journal article" date="2019" name="Int. J. Syst. Evol. Microbiol.">
        <title>The Global Catalogue of Microorganisms (GCM) 10K type strain sequencing project: providing services to taxonomists for standard genome sequencing and annotation.</title>
        <authorList>
            <consortium name="The Broad Institute Genomics Platform"/>
            <consortium name="The Broad Institute Genome Sequencing Center for Infectious Disease"/>
            <person name="Wu L."/>
            <person name="Ma J."/>
        </authorList>
    </citation>
    <scope>NUCLEOTIDE SEQUENCE [LARGE SCALE GENOMIC DNA]</scope>
    <source>
        <strain evidence="6">TBRC 7912</strain>
    </source>
</reference>
<evidence type="ECO:0000256" key="1">
    <source>
        <dbReference type="ARBA" id="ARBA00004924"/>
    </source>
</evidence>
<accession>A0ABV8FBL3</accession>
<organism evidence="5 6">
    <name type="scientific">Streptosporangium jomthongense</name>
    <dbReference type="NCBI Taxonomy" id="1193683"/>
    <lineage>
        <taxon>Bacteria</taxon>
        <taxon>Bacillati</taxon>
        <taxon>Actinomycetota</taxon>
        <taxon>Actinomycetes</taxon>
        <taxon>Streptosporangiales</taxon>
        <taxon>Streptosporangiaceae</taxon>
        <taxon>Streptosporangium</taxon>
    </lineage>
</organism>
<feature type="domain" description="Aerobactin siderophore biosynthesis IucA/IucC N-terminal" evidence="4">
    <location>
        <begin position="130"/>
        <end position="324"/>
    </location>
</feature>
<comment type="pathway">
    <text evidence="1">Siderophore biosynthesis.</text>
</comment>
<name>A0ABV8FBL3_9ACTN</name>
<dbReference type="Proteomes" id="UP001595698">
    <property type="component" value="Unassembled WGS sequence"/>
</dbReference>
<evidence type="ECO:0000256" key="2">
    <source>
        <dbReference type="ARBA" id="ARBA00007832"/>
    </source>
</evidence>